<comment type="caution">
    <text evidence="1">The sequence shown here is derived from an EMBL/GenBank/DDBJ whole genome shotgun (WGS) entry which is preliminary data.</text>
</comment>
<evidence type="ECO:0000313" key="2">
    <source>
        <dbReference type="Proteomes" id="UP001151760"/>
    </source>
</evidence>
<accession>A0ABQ4WH68</accession>
<dbReference type="Proteomes" id="UP001151760">
    <property type="component" value="Unassembled WGS sequence"/>
</dbReference>
<sequence length="115" mass="13207">MKGLSECETLESNIKRIQVKDIVKEVEDYLKTYSSAGMDISGGGSHVINVPAFDKEDFMSWKVRFLVFLDGLEPYLLKTLDDGPVEDSNSDVEKDQRTCKVWAHLDEDWKKKTKF</sequence>
<keyword evidence="2" id="KW-1185">Reference proteome</keyword>
<dbReference type="EMBL" id="BQNB010008640">
    <property type="protein sequence ID" value="GJS52209.1"/>
    <property type="molecule type" value="Genomic_DNA"/>
</dbReference>
<evidence type="ECO:0000313" key="1">
    <source>
        <dbReference type="EMBL" id="GJS52209.1"/>
    </source>
</evidence>
<proteinExistence type="predicted"/>
<reference evidence="1" key="2">
    <citation type="submission" date="2022-01" db="EMBL/GenBank/DDBJ databases">
        <authorList>
            <person name="Yamashiro T."/>
            <person name="Shiraishi A."/>
            <person name="Satake H."/>
            <person name="Nakayama K."/>
        </authorList>
    </citation>
    <scope>NUCLEOTIDE SEQUENCE</scope>
</reference>
<organism evidence="1 2">
    <name type="scientific">Tanacetum coccineum</name>
    <dbReference type="NCBI Taxonomy" id="301880"/>
    <lineage>
        <taxon>Eukaryota</taxon>
        <taxon>Viridiplantae</taxon>
        <taxon>Streptophyta</taxon>
        <taxon>Embryophyta</taxon>
        <taxon>Tracheophyta</taxon>
        <taxon>Spermatophyta</taxon>
        <taxon>Magnoliopsida</taxon>
        <taxon>eudicotyledons</taxon>
        <taxon>Gunneridae</taxon>
        <taxon>Pentapetalae</taxon>
        <taxon>asterids</taxon>
        <taxon>campanulids</taxon>
        <taxon>Asterales</taxon>
        <taxon>Asteraceae</taxon>
        <taxon>Asteroideae</taxon>
        <taxon>Anthemideae</taxon>
        <taxon>Anthemidinae</taxon>
        <taxon>Tanacetum</taxon>
    </lineage>
</organism>
<reference evidence="1" key="1">
    <citation type="journal article" date="2022" name="Int. J. Mol. Sci.">
        <title>Draft Genome of Tanacetum Coccineum: Genomic Comparison of Closely Related Tanacetum-Family Plants.</title>
        <authorList>
            <person name="Yamashiro T."/>
            <person name="Shiraishi A."/>
            <person name="Nakayama K."/>
            <person name="Satake H."/>
        </authorList>
    </citation>
    <scope>NUCLEOTIDE SEQUENCE</scope>
</reference>
<name>A0ABQ4WH68_9ASTR</name>
<gene>
    <name evidence="1" type="ORF">Tco_0625571</name>
</gene>
<protein>
    <submittedName>
        <fullName evidence="1">Uncharacterized protein</fullName>
    </submittedName>
</protein>